<name>A0A399G135_9ACTN</name>
<evidence type="ECO:0000256" key="2">
    <source>
        <dbReference type="SAM" id="MobiDB-lite"/>
    </source>
</evidence>
<feature type="compositionally biased region" description="Basic and acidic residues" evidence="2">
    <location>
        <begin position="542"/>
        <end position="557"/>
    </location>
</feature>
<feature type="coiled-coil region" evidence="1">
    <location>
        <begin position="134"/>
        <end position="161"/>
    </location>
</feature>
<keyword evidence="1" id="KW-0175">Coiled coil</keyword>
<keyword evidence="4" id="KW-1185">Reference proteome</keyword>
<dbReference type="Proteomes" id="UP000265719">
    <property type="component" value="Chromosome"/>
</dbReference>
<dbReference type="RefSeq" id="WP_068688050.1">
    <property type="nucleotide sequence ID" value="NZ_CP063196.1"/>
</dbReference>
<gene>
    <name evidence="3" type="ORF">NI17_017465</name>
</gene>
<sequence>MSDEEDVVLDPGKIVIPAADPDAIEAAGKALKGDAGDISQAGHDIKASWAGLEGHYIAPESEELLAAVDPVADDGDDMDDRITTVGQALIDFAEEIRPLLAKWKSLKSDAETMAAEIAELGEEWNDDEDRVEAHRVLNNDLAAVQTDYQAAERECANAITALVEGGTRFVAAELDGSTVPDDGEMVYGLAEAPEGMATEWATPQEHDAPWWVDVGAAIGDFVVGEAQDLAAQFGFYHDERGWGADSWSEWRANLKDHWGQTLTTPAYLLGLYNGENVVGSVEEWRTNMASTWSGVVHSVVPWTEWGDRPGYVVTTTALNLGSIALDAAAVAGGTALSVTGYGAVVGVPLAAWRGASLLSKLGRFSDAVPDMSSSSTPGLDASVTDRPNLPDGFNLPDGRTPGDITTDLGDALDDSLSIPSSHTDALNDALANAENFGHPPSGNGHSPGGNPAPPPADSTPHTPPPGNTDPAPSPSTDTDASPSSPAEDAPHSDGEQSSHPAGDTSADADGTPEADAPASTAPDTDRSGAGEEASASGGPADRTADSDADIHASESSERLATTGQMEWTLNMLDSYVDTPEDLITLIDTGRDTQADADVSERDLVTANAHHDTPNTRPSGGMGDGSGGPADLPGSGGGDRGSGVNLSGGGDGGSAGGRDGSGGFNGNDNRPSGNGHSGSGGNDVPDLGHREPWDSRADNGNGDDSHTDRDGQHDADSDGPDLRNEHEESGDQGGGQNTGEGSPEGDGPAGEEPLTPEQEKLLRRADGLEEKLREGGLTDEEIAQLRGSYPRDSHPWQRLFGAMRLKDTPNGDIVLGGINKKAFNILHPEATRFAFDLASGPKEFSYLYEYYIANFEENRRLIGEDVGLAERFQKSQKSKVQFAAENVVASDVESSLRSDLEVIREVRGETTAIDPDLPADGLEQAIRENAGKIGMGHEFSAAYHALKHHHEIPPQEMVGNRVRYYLGSAERTIREGELSLMETQEDGRIKLEFTRTETWHDGTREKVSHLRALIFVGWDGSVIMATYGGISR</sequence>
<evidence type="ECO:0000313" key="3">
    <source>
        <dbReference type="EMBL" id="UOE18590.1"/>
    </source>
</evidence>
<dbReference type="OrthoDB" id="3436614at2"/>
<feature type="compositionally biased region" description="Low complexity" evidence="2">
    <location>
        <begin position="474"/>
        <end position="486"/>
    </location>
</feature>
<protein>
    <submittedName>
        <fullName evidence="3">Uncharacterized protein</fullName>
    </submittedName>
</protein>
<evidence type="ECO:0000313" key="4">
    <source>
        <dbReference type="Proteomes" id="UP000265719"/>
    </source>
</evidence>
<feature type="compositionally biased region" description="Basic and acidic residues" evidence="2">
    <location>
        <begin position="590"/>
        <end position="613"/>
    </location>
</feature>
<feature type="compositionally biased region" description="Gly residues" evidence="2">
    <location>
        <begin position="730"/>
        <end position="747"/>
    </location>
</feature>
<feature type="compositionally biased region" description="Gly residues" evidence="2">
    <location>
        <begin position="619"/>
        <end position="664"/>
    </location>
</feature>
<organism evidence="3 4">
    <name type="scientific">Thermobifida halotolerans</name>
    <dbReference type="NCBI Taxonomy" id="483545"/>
    <lineage>
        <taxon>Bacteria</taxon>
        <taxon>Bacillati</taxon>
        <taxon>Actinomycetota</taxon>
        <taxon>Actinomycetes</taxon>
        <taxon>Streptosporangiales</taxon>
        <taxon>Nocardiopsidaceae</taxon>
        <taxon>Thermobifida</taxon>
    </lineage>
</organism>
<feature type="compositionally biased region" description="Basic and acidic residues" evidence="2">
    <location>
        <begin position="685"/>
        <end position="728"/>
    </location>
</feature>
<feature type="region of interest" description="Disordered" evidence="2">
    <location>
        <begin position="367"/>
        <end position="420"/>
    </location>
</feature>
<evidence type="ECO:0000256" key="1">
    <source>
        <dbReference type="SAM" id="Coils"/>
    </source>
</evidence>
<reference evidence="3" key="1">
    <citation type="submission" date="2020-10" db="EMBL/GenBank/DDBJ databases">
        <title>De novo genome project of the cellulose decomposer Thermobifida halotolerans type strain.</title>
        <authorList>
            <person name="Nagy I."/>
            <person name="Horvath B."/>
            <person name="Kukolya J."/>
            <person name="Nagy I."/>
            <person name="Orsini M."/>
        </authorList>
    </citation>
    <scope>NUCLEOTIDE SEQUENCE</scope>
    <source>
        <strain evidence="3">DSM 44931</strain>
    </source>
</reference>
<accession>A0A399G135</accession>
<feature type="region of interest" description="Disordered" evidence="2">
    <location>
        <begin position="590"/>
        <end position="753"/>
    </location>
</feature>
<dbReference type="AlphaFoldDB" id="A0A399G135"/>
<dbReference type="KEGG" id="thao:NI17_017465"/>
<proteinExistence type="predicted"/>
<feature type="compositionally biased region" description="Pro residues" evidence="2">
    <location>
        <begin position="450"/>
        <end position="473"/>
    </location>
</feature>
<feature type="compositionally biased region" description="Low complexity" evidence="2">
    <location>
        <begin position="511"/>
        <end position="522"/>
    </location>
</feature>
<feature type="compositionally biased region" description="Low complexity" evidence="2">
    <location>
        <begin position="432"/>
        <end position="444"/>
    </location>
</feature>
<feature type="region of interest" description="Disordered" evidence="2">
    <location>
        <begin position="432"/>
        <end position="564"/>
    </location>
</feature>
<dbReference type="EMBL" id="CP063196">
    <property type="protein sequence ID" value="UOE18590.1"/>
    <property type="molecule type" value="Genomic_DNA"/>
</dbReference>